<name>A0A081NTE8_9BACL</name>
<dbReference type="InterPro" id="IPR025868">
    <property type="entry name" value="Zn_ribbon_dom_put"/>
</dbReference>
<dbReference type="Proteomes" id="UP000028123">
    <property type="component" value="Unassembled WGS sequence"/>
</dbReference>
<dbReference type="Pfam" id="PF12674">
    <property type="entry name" value="Zn_ribbon_2"/>
    <property type="match status" value="1"/>
</dbReference>
<keyword evidence="3" id="KW-1185">Reference proteome</keyword>
<dbReference type="eggNOG" id="COG3708">
    <property type="taxonomic scope" value="Bacteria"/>
</dbReference>
<dbReference type="EMBL" id="JNVM01000065">
    <property type="protein sequence ID" value="KEQ21721.1"/>
    <property type="molecule type" value="Genomic_DNA"/>
</dbReference>
<evidence type="ECO:0000313" key="2">
    <source>
        <dbReference type="EMBL" id="KEQ21721.1"/>
    </source>
</evidence>
<comment type="caution">
    <text evidence="2">The sequence shown here is derived from an EMBL/GenBank/DDBJ whole genome shotgun (WGS) entry which is preliminary data.</text>
</comment>
<sequence length="85" mass="9519">MDKQFCQSCSMPLNAAEDFGTNADGSRNEEYCTYCYQKGAFTSPDATVQSMIEECVPHVVEGQGMSEQQAREMLNQVIPSLKRWA</sequence>
<dbReference type="AlphaFoldDB" id="A0A081NTE8"/>
<accession>A0A081NTE8</accession>
<dbReference type="RefSeq" id="WP_036693654.1">
    <property type="nucleotide sequence ID" value="NZ_JNVM01000065.1"/>
</dbReference>
<reference evidence="2 3" key="1">
    <citation type="submission" date="2014-06" db="EMBL/GenBank/DDBJ databases">
        <title>Draft genome sequence of Paenibacillus sp. MSt1.</title>
        <authorList>
            <person name="Aw Y.K."/>
            <person name="Ong K.S."/>
            <person name="Gan H.M."/>
            <person name="Lee S.M."/>
        </authorList>
    </citation>
    <scope>NUCLEOTIDE SEQUENCE [LARGE SCALE GENOMIC DNA]</scope>
    <source>
        <strain evidence="2 3">MSt1</strain>
    </source>
</reference>
<feature type="domain" description="Putative zinc ribbon" evidence="1">
    <location>
        <begin position="5"/>
        <end position="84"/>
    </location>
</feature>
<proteinExistence type="predicted"/>
<gene>
    <name evidence="2" type="ORF">ET33_34005</name>
</gene>
<dbReference type="OrthoDB" id="9801008at2"/>
<evidence type="ECO:0000313" key="3">
    <source>
        <dbReference type="Proteomes" id="UP000028123"/>
    </source>
</evidence>
<protein>
    <submittedName>
        <fullName evidence="2">Transcriptional regulator</fullName>
    </submittedName>
</protein>
<evidence type="ECO:0000259" key="1">
    <source>
        <dbReference type="Pfam" id="PF12674"/>
    </source>
</evidence>
<organism evidence="2 3">
    <name type="scientific">Paenibacillus tyrfis</name>
    <dbReference type="NCBI Taxonomy" id="1501230"/>
    <lineage>
        <taxon>Bacteria</taxon>
        <taxon>Bacillati</taxon>
        <taxon>Bacillota</taxon>
        <taxon>Bacilli</taxon>
        <taxon>Bacillales</taxon>
        <taxon>Paenibacillaceae</taxon>
        <taxon>Paenibacillus</taxon>
    </lineage>
</organism>